<dbReference type="Gene3D" id="3.10.129.10">
    <property type="entry name" value="Hotdog Thioesterase"/>
    <property type="match status" value="1"/>
</dbReference>
<name>A0ABP7MMN9_9GAMM</name>
<keyword evidence="4" id="KW-1185">Reference proteome</keyword>
<proteinExistence type="inferred from homology"/>
<dbReference type="RefSeq" id="WP_344798284.1">
    <property type="nucleotide sequence ID" value="NZ_BAABBN010000007.1"/>
</dbReference>
<comment type="similarity">
    <text evidence="1">Belongs to the 4-hydroxybenzoyl-CoA thioesterase family.</text>
</comment>
<dbReference type="PANTHER" id="PTHR31793">
    <property type="entry name" value="4-HYDROXYBENZOYL-COA THIOESTERASE FAMILY MEMBER"/>
    <property type="match status" value="1"/>
</dbReference>
<evidence type="ECO:0000256" key="1">
    <source>
        <dbReference type="ARBA" id="ARBA00005953"/>
    </source>
</evidence>
<gene>
    <name evidence="3" type="ORF">GCM10022277_20810</name>
</gene>
<dbReference type="EMBL" id="BAABBN010000007">
    <property type="protein sequence ID" value="GAA3924794.1"/>
    <property type="molecule type" value="Genomic_DNA"/>
</dbReference>
<accession>A0ABP7MMN9</accession>
<keyword evidence="2" id="KW-0378">Hydrolase</keyword>
<dbReference type="InterPro" id="IPR029069">
    <property type="entry name" value="HotDog_dom_sf"/>
</dbReference>
<dbReference type="Proteomes" id="UP001501565">
    <property type="component" value="Unassembled WGS sequence"/>
</dbReference>
<evidence type="ECO:0000256" key="2">
    <source>
        <dbReference type="ARBA" id="ARBA00022801"/>
    </source>
</evidence>
<evidence type="ECO:0000313" key="3">
    <source>
        <dbReference type="EMBL" id="GAA3924794.1"/>
    </source>
</evidence>
<dbReference type="SUPFAM" id="SSF54637">
    <property type="entry name" value="Thioesterase/thiol ester dehydrase-isomerase"/>
    <property type="match status" value="1"/>
</dbReference>
<dbReference type="PANTHER" id="PTHR31793:SF27">
    <property type="entry name" value="NOVEL THIOESTERASE SUPERFAMILY DOMAIN AND SAPOSIN A-TYPE DOMAIN CONTAINING PROTEIN (0610012H03RIK)"/>
    <property type="match status" value="1"/>
</dbReference>
<comment type="caution">
    <text evidence="3">The sequence shown here is derived from an EMBL/GenBank/DDBJ whole genome shotgun (WGS) entry which is preliminary data.</text>
</comment>
<dbReference type="InterPro" id="IPR050563">
    <property type="entry name" value="4-hydroxybenzoyl-CoA_TE"/>
</dbReference>
<dbReference type="CDD" id="cd00586">
    <property type="entry name" value="4HBT"/>
    <property type="match status" value="1"/>
</dbReference>
<reference evidence="4" key="1">
    <citation type="journal article" date="2019" name="Int. J. Syst. Evol. Microbiol.">
        <title>The Global Catalogue of Microorganisms (GCM) 10K type strain sequencing project: providing services to taxonomists for standard genome sequencing and annotation.</title>
        <authorList>
            <consortium name="The Broad Institute Genomics Platform"/>
            <consortium name="The Broad Institute Genome Sequencing Center for Infectious Disease"/>
            <person name="Wu L."/>
            <person name="Ma J."/>
        </authorList>
    </citation>
    <scope>NUCLEOTIDE SEQUENCE [LARGE SCALE GENOMIC DNA]</scope>
    <source>
        <strain evidence="4">JCM 17551</strain>
    </source>
</reference>
<evidence type="ECO:0000313" key="4">
    <source>
        <dbReference type="Proteomes" id="UP001501565"/>
    </source>
</evidence>
<protein>
    <submittedName>
        <fullName evidence="3">Thioesterase family protein</fullName>
    </submittedName>
</protein>
<sequence>MPRLTLDLPETFVFQCTQVVRVTDLNYANHLGNDAMISLLHEARCQFLAHFGFVESDIDGVGLMVTDLATIYKAECFAGDQLTFDVGVTDFNKYGCDVIYRVSKDQGNTLVAQAKNGVVFFDYHRRTLVNVPSVFKNQFSSDD</sequence>
<dbReference type="Pfam" id="PF13279">
    <property type="entry name" value="4HBT_2"/>
    <property type="match status" value="1"/>
</dbReference>
<organism evidence="3 4">
    <name type="scientific">Litoribacillus peritrichatus</name>
    <dbReference type="NCBI Taxonomy" id="718191"/>
    <lineage>
        <taxon>Bacteria</taxon>
        <taxon>Pseudomonadati</taxon>
        <taxon>Pseudomonadota</taxon>
        <taxon>Gammaproteobacteria</taxon>
        <taxon>Oceanospirillales</taxon>
        <taxon>Oceanospirillaceae</taxon>
        <taxon>Litoribacillus</taxon>
    </lineage>
</organism>